<dbReference type="InterPro" id="IPR029016">
    <property type="entry name" value="GAF-like_dom_sf"/>
</dbReference>
<keyword evidence="4" id="KW-1185">Reference proteome</keyword>
<protein>
    <submittedName>
        <fullName evidence="3">Predicted signal transduction protein</fullName>
    </submittedName>
</protein>
<dbReference type="Pfam" id="PF01590">
    <property type="entry name" value="GAF"/>
    <property type="match status" value="1"/>
</dbReference>
<dbReference type="SUPFAM" id="SSF55781">
    <property type="entry name" value="GAF domain-like"/>
    <property type="match status" value="1"/>
</dbReference>
<gene>
    <name evidence="3" type="ORF">MED92_01709</name>
</gene>
<dbReference type="Gene3D" id="1.10.3210.10">
    <property type="entry name" value="Hypothetical protein af1432"/>
    <property type="match status" value="1"/>
</dbReference>
<evidence type="ECO:0000313" key="4">
    <source>
        <dbReference type="Proteomes" id="UP000002171"/>
    </source>
</evidence>
<evidence type="ECO:0000259" key="2">
    <source>
        <dbReference type="PROSITE" id="PS51833"/>
    </source>
</evidence>
<dbReference type="SUPFAM" id="SSF109604">
    <property type="entry name" value="HD-domain/PDEase-like"/>
    <property type="match status" value="1"/>
</dbReference>
<dbReference type="PROSITE" id="PS51833">
    <property type="entry name" value="HDOD"/>
    <property type="match status" value="1"/>
</dbReference>
<sequence length="513" mass="57329">MKYTETLKNIHRSLDRLGDLPVFSATVNRIQQISASEESDAMALAMAIMKDTGLTARLLKLANSPVYKRGQGNINVVSRAVVLLGFNQIKNICLTLKLIESFHDEHPDLDVPGLMMRQFLSANIAKELAIRADKAADPEEAYIGALLFGLGEVMVACTMPDQYRKLLRLKSTSDKKWPTLQAEVLGISFSELGREMAAGWGYPKQVTNSMSQVQLQQLDEKSDLLNSLPSLANGLVQQVYGQDHADEQPYDQLVDAVSLVGGIPFDDVGEVTLQCFRQVAKVSRVYGLKTSSLIPEFTETGNIAKDDMVRQLSFLAHSEAENIAAEEAIETVQRAEQEELKRSEEQLDYLNRLTELIASEGKIHEVFKLVIEAIRKCSNFDRSMLCLLGKKNTHLSVKMIEGDQIEPLQAYFERSKNGKADDLFFKVLSKQVTLLVNDLDEEGWRKRLPPDFVGKVDCHGFVLIPLTMGNRVIGMLYADKLNESGAVSEDDFNAFNHFATQTRLALMYADSKR</sequence>
<dbReference type="PANTHER" id="PTHR33525:SF4">
    <property type="entry name" value="CYCLIC DI-GMP PHOSPHODIESTERASE CDGJ"/>
    <property type="match status" value="1"/>
</dbReference>
<evidence type="ECO:0000313" key="3">
    <source>
        <dbReference type="EMBL" id="EAR61085.1"/>
    </source>
</evidence>
<dbReference type="RefSeq" id="WP_007022361.1">
    <property type="nucleotide sequence ID" value="NZ_CH724127.1"/>
</dbReference>
<keyword evidence="1" id="KW-0175">Coiled coil</keyword>
<dbReference type="AlphaFoldDB" id="A0A7U8C6P5"/>
<reference evidence="3 4" key="1">
    <citation type="submission" date="2006-02" db="EMBL/GenBank/DDBJ databases">
        <authorList>
            <person name="Pinhassi J."/>
            <person name="Pedros-Alio C."/>
            <person name="Ferriera S."/>
            <person name="Johnson J."/>
            <person name="Kravitz S."/>
            <person name="Halpern A."/>
            <person name="Remington K."/>
            <person name="Beeson K."/>
            <person name="Tran B."/>
            <person name="Rogers Y.-H."/>
            <person name="Friedman R."/>
            <person name="Venter J.C."/>
        </authorList>
    </citation>
    <scope>NUCLEOTIDE SEQUENCE [LARGE SCALE GENOMIC DNA]</scope>
    <source>
        <strain evidence="3 4">MED92</strain>
    </source>
</reference>
<dbReference type="Gene3D" id="3.30.450.40">
    <property type="match status" value="1"/>
</dbReference>
<feature type="domain" description="HDOD" evidence="2">
    <location>
        <begin position="20"/>
        <end position="216"/>
    </location>
</feature>
<evidence type="ECO:0000256" key="1">
    <source>
        <dbReference type="SAM" id="Coils"/>
    </source>
</evidence>
<accession>A0A7U8C6P5</accession>
<organism evidence="3 4">
    <name type="scientific">Neptuniibacter caesariensis</name>
    <dbReference type="NCBI Taxonomy" id="207954"/>
    <lineage>
        <taxon>Bacteria</taxon>
        <taxon>Pseudomonadati</taxon>
        <taxon>Pseudomonadota</taxon>
        <taxon>Gammaproteobacteria</taxon>
        <taxon>Oceanospirillales</taxon>
        <taxon>Oceanospirillaceae</taxon>
        <taxon>Neptuniibacter</taxon>
    </lineage>
</organism>
<dbReference type="InterPro" id="IPR013976">
    <property type="entry name" value="HDOD"/>
</dbReference>
<dbReference type="InterPro" id="IPR052340">
    <property type="entry name" value="RNase_Y/CdgJ"/>
</dbReference>
<dbReference type="Proteomes" id="UP000002171">
    <property type="component" value="Unassembled WGS sequence"/>
</dbReference>
<dbReference type="EMBL" id="AAOW01000011">
    <property type="protein sequence ID" value="EAR61085.1"/>
    <property type="molecule type" value="Genomic_DNA"/>
</dbReference>
<dbReference type="PANTHER" id="PTHR33525">
    <property type="match status" value="1"/>
</dbReference>
<dbReference type="OrthoDB" id="9791419at2"/>
<dbReference type="Pfam" id="PF08668">
    <property type="entry name" value="HDOD"/>
    <property type="match status" value="1"/>
</dbReference>
<proteinExistence type="predicted"/>
<feature type="coiled-coil region" evidence="1">
    <location>
        <begin position="315"/>
        <end position="353"/>
    </location>
</feature>
<dbReference type="InterPro" id="IPR003018">
    <property type="entry name" value="GAF"/>
</dbReference>
<name>A0A7U8C6P5_NEPCE</name>
<comment type="caution">
    <text evidence="3">The sequence shown here is derived from an EMBL/GenBank/DDBJ whole genome shotgun (WGS) entry which is preliminary data.</text>
</comment>